<dbReference type="PANTHER" id="PTHR13464">
    <property type="entry name" value="TRANSCRIPTIONAL REGULATOR PROTEIN HCNGP"/>
    <property type="match status" value="1"/>
</dbReference>
<feature type="region of interest" description="Disordered" evidence="1">
    <location>
        <begin position="1"/>
        <end position="101"/>
    </location>
</feature>
<dbReference type="InterPro" id="IPR012479">
    <property type="entry name" value="SAP30BP"/>
</dbReference>
<reference evidence="2 3" key="1">
    <citation type="submission" date="2015-01" db="EMBL/GenBank/DDBJ databases">
        <title>The Genome Sequence of Cladophialophora immunda CBS83496.</title>
        <authorList>
            <consortium name="The Broad Institute Genomics Platform"/>
            <person name="Cuomo C."/>
            <person name="de Hoog S."/>
            <person name="Gorbushina A."/>
            <person name="Stielow B."/>
            <person name="Teixiera M."/>
            <person name="Abouelleil A."/>
            <person name="Chapman S.B."/>
            <person name="Priest M."/>
            <person name="Young S.K."/>
            <person name="Wortman J."/>
            <person name="Nusbaum C."/>
            <person name="Birren B."/>
        </authorList>
    </citation>
    <scope>NUCLEOTIDE SEQUENCE [LARGE SCALE GENOMIC DNA]</scope>
    <source>
        <strain evidence="2 3">CBS 83496</strain>
    </source>
</reference>
<gene>
    <name evidence="2" type="ORF">PV07_09423</name>
</gene>
<proteinExistence type="predicted"/>
<feature type="region of interest" description="Disordered" evidence="1">
    <location>
        <begin position="207"/>
        <end position="255"/>
    </location>
</feature>
<dbReference type="VEuPathDB" id="FungiDB:PV07_09423"/>
<dbReference type="GO" id="GO:0005634">
    <property type="term" value="C:nucleus"/>
    <property type="evidence" value="ECO:0007669"/>
    <property type="project" value="TreeGrafter"/>
</dbReference>
<protein>
    <recommendedName>
        <fullName evidence="4">HCNGP-like protein</fullName>
    </recommendedName>
</protein>
<evidence type="ECO:0008006" key="4">
    <source>
        <dbReference type="Google" id="ProtNLM"/>
    </source>
</evidence>
<name>A0A0D2AMJ6_9EURO</name>
<organism evidence="2 3">
    <name type="scientific">Cladophialophora immunda</name>
    <dbReference type="NCBI Taxonomy" id="569365"/>
    <lineage>
        <taxon>Eukaryota</taxon>
        <taxon>Fungi</taxon>
        <taxon>Dikarya</taxon>
        <taxon>Ascomycota</taxon>
        <taxon>Pezizomycotina</taxon>
        <taxon>Eurotiomycetes</taxon>
        <taxon>Chaetothyriomycetidae</taxon>
        <taxon>Chaetothyriales</taxon>
        <taxon>Herpotrichiellaceae</taxon>
        <taxon>Cladophialophora</taxon>
    </lineage>
</organism>
<dbReference type="AlphaFoldDB" id="A0A0D2AMJ6"/>
<dbReference type="Proteomes" id="UP000054466">
    <property type="component" value="Unassembled WGS sequence"/>
</dbReference>
<accession>A0A0D2AMJ6</accession>
<feature type="compositionally biased region" description="Polar residues" evidence="1">
    <location>
        <begin position="88"/>
        <end position="99"/>
    </location>
</feature>
<keyword evidence="3" id="KW-1185">Reference proteome</keyword>
<dbReference type="GO" id="GO:0006355">
    <property type="term" value="P:regulation of DNA-templated transcription"/>
    <property type="evidence" value="ECO:0007669"/>
    <property type="project" value="InterPro"/>
</dbReference>
<evidence type="ECO:0000313" key="2">
    <source>
        <dbReference type="EMBL" id="KIW26322.1"/>
    </source>
</evidence>
<dbReference type="EMBL" id="KN847044">
    <property type="protein sequence ID" value="KIW26322.1"/>
    <property type="molecule type" value="Genomic_DNA"/>
</dbReference>
<dbReference type="GeneID" id="27348617"/>
<evidence type="ECO:0000256" key="1">
    <source>
        <dbReference type="SAM" id="MobiDB-lite"/>
    </source>
</evidence>
<dbReference type="OrthoDB" id="1714508at2759"/>
<sequence length="255" mass="27317">MSGLVNYESSSDEEKQSPPKVVPSKPSKGKSADSTVPADGLDRSSINKGFPAAELDKGTGRNTGADNGPMLGPTMPAQMQGDDDIVQPQESSAETSQQHMSERETIHLLTQATHPMTAIPPSPPGSPDPALDAKFKRFLELKAKGVHFNEDLANKSTFRNPGLLATMMARAGVEGDDQYRTSLPQEVWNPLGFPPLAYKEELLRSQQALREQDSNSKKSLSAAGKRTIEFTSGGKSGTSSRESTPGAANKRKRPG</sequence>
<dbReference type="PANTHER" id="PTHR13464:SF0">
    <property type="entry name" value="SAP30-BINDING PROTEIN"/>
    <property type="match status" value="1"/>
</dbReference>
<dbReference type="RefSeq" id="XP_016246538.1">
    <property type="nucleotide sequence ID" value="XM_016396682.1"/>
</dbReference>
<dbReference type="Pfam" id="PF07818">
    <property type="entry name" value="HCNGP"/>
    <property type="match status" value="1"/>
</dbReference>
<evidence type="ECO:0000313" key="3">
    <source>
        <dbReference type="Proteomes" id="UP000054466"/>
    </source>
</evidence>
<dbReference type="STRING" id="569365.A0A0D2AMJ6"/>
<dbReference type="HOGENOM" id="CLU_064352_1_1_1"/>